<gene>
    <name evidence="2" type="ORF">GOBAR_AA13940</name>
</gene>
<evidence type="ECO:0000313" key="2">
    <source>
        <dbReference type="EMBL" id="PPS06702.1"/>
    </source>
</evidence>
<evidence type="ECO:0000313" key="3">
    <source>
        <dbReference type="Proteomes" id="UP000239757"/>
    </source>
</evidence>
<name>A0A2P5XTM1_GOSBA</name>
<accession>A0A2P5XTM1</accession>
<organism evidence="2 3">
    <name type="scientific">Gossypium barbadense</name>
    <name type="common">Sea Island cotton</name>
    <name type="synonym">Hibiscus barbadensis</name>
    <dbReference type="NCBI Taxonomy" id="3634"/>
    <lineage>
        <taxon>Eukaryota</taxon>
        <taxon>Viridiplantae</taxon>
        <taxon>Streptophyta</taxon>
        <taxon>Embryophyta</taxon>
        <taxon>Tracheophyta</taxon>
        <taxon>Spermatophyta</taxon>
        <taxon>Magnoliopsida</taxon>
        <taxon>eudicotyledons</taxon>
        <taxon>Gunneridae</taxon>
        <taxon>Pentapetalae</taxon>
        <taxon>rosids</taxon>
        <taxon>malvids</taxon>
        <taxon>Malvales</taxon>
        <taxon>Malvaceae</taxon>
        <taxon>Malvoideae</taxon>
        <taxon>Gossypium</taxon>
    </lineage>
</organism>
<feature type="compositionally biased region" description="Polar residues" evidence="1">
    <location>
        <begin position="68"/>
        <end position="80"/>
    </location>
</feature>
<reference evidence="2 3" key="1">
    <citation type="submission" date="2015-01" db="EMBL/GenBank/DDBJ databases">
        <title>Genome of allotetraploid Gossypium barbadense reveals genomic plasticity and fiber elongation in cotton evolution.</title>
        <authorList>
            <person name="Chen X."/>
            <person name="Liu X."/>
            <person name="Zhao B."/>
            <person name="Zheng H."/>
            <person name="Hu Y."/>
            <person name="Lu G."/>
            <person name="Yang C."/>
            <person name="Chen J."/>
            <person name="Shan C."/>
            <person name="Zhang L."/>
            <person name="Zhou Y."/>
            <person name="Wang L."/>
            <person name="Guo W."/>
            <person name="Bai Y."/>
            <person name="Ruan J."/>
            <person name="Shangguan X."/>
            <person name="Mao Y."/>
            <person name="Jiang J."/>
            <person name="Zhu Y."/>
            <person name="Lei J."/>
            <person name="Kang H."/>
            <person name="Chen S."/>
            <person name="He X."/>
            <person name="Wang R."/>
            <person name="Wang Y."/>
            <person name="Chen J."/>
            <person name="Wang L."/>
            <person name="Yu S."/>
            <person name="Wang B."/>
            <person name="Wei J."/>
            <person name="Song S."/>
            <person name="Lu X."/>
            <person name="Gao Z."/>
            <person name="Gu W."/>
            <person name="Deng X."/>
            <person name="Ma D."/>
            <person name="Wang S."/>
            <person name="Liang W."/>
            <person name="Fang L."/>
            <person name="Cai C."/>
            <person name="Zhu X."/>
            <person name="Zhou B."/>
            <person name="Zhang Y."/>
            <person name="Chen Z."/>
            <person name="Xu S."/>
            <person name="Zhu R."/>
            <person name="Wang S."/>
            <person name="Zhang T."/>
            <person name="Zhao G."/>
        </authorList>
    </citation>
    <scope>NUCLEOTIDE SEQUENCE [LARGE SCALE GENOMIC DNA]</scope>
    <source>
        <strain evidence="3">cv. Xinhai21</strain>
        <tissue evidence="2">Leaf</tissue>
    </source>
</reference>
<proteinExistence type="predicted"/>
<dbReference type="EMBL" id="KZ664247">
    <property type="protein sequence ID" value="PPS06702.1"/>
    <property type="molecule type" value="Genomic_DNA"/>
</dbReference>
<sequence>MRSINSSNHHDHSLERNLEYRCFHRDTTKHTGVLKASSQPKQHGYVKPLCGRTVVKPVKTARVFDTPVWNTGGRTTMSSSRGKKAAVTASKERKGASSSAGPTTEIRHPLLQFPRGPHEELFQILRARP</sequence>
<evidence type="ECO:0000256" key="1">
    <source>
        <dbReference type="SAM" id="MobiDB-lite"/>
    </source>
</evidence>
<feature type="region of interest" description="Disordered" evidence="1">
    <location>
        <begin position="68"/>
        <end position="110"/>
    </location>
</feature>
<dbReference type="AlphaFoldDB" id="A0A2P5XTM1"/>
<dbReference type="Proteomes" id="UP000239757">
    <property type="component" value="Unassembled WGS sequence"/>
</dbReference>
<protein>
    <submittedName>
        <fullName evidence="2">Uncharacterized protein</fullName>
    </submittedName>
</protein>